<protein>
    <submittedName>
        <fullName evidence="2">Flagellar basal body P-ring formation chaperone FlgA</fullName>
    </submittedName>
</protein>
<name>A0ABV8MWU0_9NEIS</name>
<dbReference type="PANTHER" id="PTHR36307:SF1">
    <property type="entry name" value="FLAGELLA BASAL BODY P-RING FORMATION PROTEIN FLGA"/>
    <property type="match status" value="1"/>
</dbReference>
<gene>
    <name evidence="2" type="primary">flgA</name>
    <name evidence="2" type="ORF">ACFOW7_21150</name>
</gene>
<dbReference type="Pfam" id="PF13144">
    <property type="entry name" value="ChapFlgA"/>
    <property type="match status" value="1"/>
</dbReference>
<dbReference type="EMBL" id="JBHSBU010000002">
    <property type="protein sequence ID" value="MFC4161850.1"/>
    <property type="molecule type" value="Genomic_DNA"/>
</dbReference>
<dbReference type="InterPro" id="IPR017585">
    <property type="entry name" value="SAF_FlgA"/>
</dbReference>
<feature type="domain" description="Flagella basal body P-ring formation protein FlgA SAF" evidence="1">
    <location>
        <begin position="185"/>
        <end position="304"/>
    </location>
</feature>
<evidence type="ECO:0000259" key="1">
    <source>
        <dbReference type="Pfam" id="PF13144"/>
    </source>
</evidence>
<comment type="caution">
    <text evidence="2">The sequence shown here is derived from an EMBL/GenBank/DDBJ whole genome shotgun (WGS) entry which is preliminary data.</text>
</comment>
<keyword evidence="3" id="KW-1185">Reference proteome</keyword>
<keyword evidence="2" id="KW-0282">Flagellum</keyword>
<dbReference type="PANTHER" id="PTHR36307">
    <property type="entry name" value="FLAGELLA BASAL BODY P-RING FORMATION PROTEIN FLGA"/>
    <property type="match status" value="1"/>
</dbReference>
<sequence>MLSLGLHAAEPAATLTLRERVVLPGSSLRLGDLAEVKGEAALVAVLRELPLGEAPRAGYRDRRLRSQLARLVDARLPSARRRLLWQGSEQVEIEVASQRYAGARLIEAASVSLQRTLEAEGGRVEISPAGAVADLELPPGTVTLTARMTPGSVPRSRLSVWVDLSVDGRFVRSQTVPLRLTLWRPVWRARAALAREALLDCGQLERVEVDVAALAAVPFGPDCTAGLRIRHPIAAGETLLASRVEAAPAVRQGQNVVLELASGAVRIEAAAVALADAQLGQPVRVRPSHADEPVQARVVAAGRVVAQGDREWK</sequence>
<proteinExistence type="predicted"/>
<dbReference type="InterPro" id="IPR039246">
    <property type="entry name" value="Flagellar_FlgA"/>
</dbReference>
<accession>A0ABV8MWU0</accession>
<evidence type="ECO:0000313" key="3">
    <source>
        <dbReference type="Proteomes" id="UP001595791"/>
    </source>
</evidence>
<reference evidence="3" key="1">
    <citation type="journal article" date="2019" name="Int. J. Syst. Evol. Microbiol.">
        <title>The Global Catalogue of Microorganisms (GCM) 10K type strain sequencing project: providing services to taxonomists for standard genome sequencing and annotation.</title>
        <authorList>
            <consortium name="The Broad Institute Genomics Platform"/>
            <consortium name="The Broad Institute Genome Sequencing Center for Infectious Disease"/>
            <person name="Wu L."/>
            <person name="Ma J."/>
        </authorList>
    </citation>
    <scope>NUCLEOTIDE SEQUENCE [LARGE SCALE GENOMIC DNA]</scope>
    <source>
        <strain evidence="3">LMG 29894</strain>
    </source>
</reference>
<dbReference type="Proteomes" id="UP001595791">
    <property type="component" value="Unassembled WGS sequence"/>
</dbReference>
<keyword evidence="2" id="KW-0969">Cilium</keyword>
<dbReference type="Gene3D" id="2.30.30.760">
    <property type="match status" value="1"/>
</dbReference>
<evidence type="ECO:0000313" key="2">
    <source>
        <dbReference type="EMBL" id="MFC4161850.1"/>
    </source>
</evidence>
<keyword evidence="2" id="KW-0966">Cell projection</keyword>
<organism evidence="2 3">
    <name type="scientific">Chitinimonas lacunae</name>
    <dbReference type="NCBI Taxonomy" id="1963018"/>
    <lineage>
        <taxon>Bacteria</taxon>
        <taxon>Pseudomonadati</taxon>
        <taxon>Pseudomonadota</taxon>
        <taxon>Betaproteobacteria</taxon>
        <taxon>Neisseriales</taxon>
        <taxon>Chitinibacteraceae</taxon>
        <taxon>Chitinimonas</taxon>
    </lineage>
</organism>
<dbReference type="NCBIfam" id="TIGR03170">
    <property type="entry name" value="flgA_cterm"/>
    <property type="match status" value="1"/>
</dbReference>
<dbReference type="RefSeq" id="WP_378168438.1">
    <property type="nucleotide sequence ID" value="NZ_JBHSBU010000002.1"/>
</dbReference>